<evidence type="ECO:0000313" key="1">
    <source>
        <dbReference type="EMBL" id="WDI32152.1"/>
    </source>
</evidence>
<name>A0AAE9ZG09_9PROT</name>
<dbReference type="InterPro" id="IPR021791">
    <property type="entry name" value="Phage_TAC_11"/>
</dbReference>
<protein>
    <submittedName>
        <fullName evidence="1">GTA-gp10 family protein</fullName>
    </submittedName>
</protein>
<dbReference type="Proteomes" id="UP001214043">
    <property type="component" value="Chromosome"/>
</dbReference>
<dbReference type="AlphaFoldDB" id="A0AAE9ZG09"/>
<dbReference type="KEGG" id="hfl:PUV54_02965"/>
<dbReference type="Pfam" id="PF11836">
    <property type="entry name" value="Phage_TAC_11"/>
    <property type="match status" value="1"/>
</dbReference>
<accession>A0AAE9ZG09</accession>
<keyword evidence="2" id="KW-1185">Reference proteome</keyword>
<dbReference type="RefSeq" id="WP_274494047.1">
    <property type="nucleotide sequence ID" value="NZ_CP118166.1"/>
</dbReference>
<sequence length="108" mass="11195">MPHPRGDVRLKINGEDKTLRLTLGALAEIEEALGGGDFEALQQRLKKPRVADIIMILHALLTGGGAPIAIEALKASDVDLAEASRAIAKAFEALGGDEAPGKFPSGAA</sequence>
<dbReference type="EMBL" id="CP118166">
    <property type="protein sequence ID" value="WDI32152.1"/>
    <property type="molecule type" value="Genomic_DNA"/>
</dbReference>
<organism evidence="1 2">
    <name type="scientific">Hyphococcus flavus</name>
    <dbReference type="NCBI Taxonomy" id="1866326"/>
    <lineage>
        <taxon>Bacteria</taxon>
        <taxon>Pseudomonadati</taxon>
        <taxon>Pseudomonadota</taxon>
        <taxon>Alphaproteobacteria</taxon>
        <taxon>Parvularculales</taxon>
        <taxon>Parvularculaceae</taxon>
        <taxon>Hyphococcus</taxon>
    </lineage>
</organism>
<reference evidence="1" key="1">
    <citation type="submission" date="2023-02" db="EMBL/GenBank/DDBJ databases">
        <title>Genome sequence of Hyphococcus flavus.</title>
        <authorList>
            <person name="Rong J.-C."/>
            <person name="Zhao Q."/>
            <person name="Yi M."/>
            <person name="Wu J.-Y."/>
        </authorList>
    </citation>
    <scope>NUCLEOTIDE SEQUENCE</scope>
    <source>
        <strain evidence="1">MCCC 1K03223</strain>
    </source>
</reference>
<proteinExistence type="predicted"/>
<gene>
    <name evidence="1" type="ORF">PUV54_02965</name>
</gene>
<evidence type="ECO:0000313" key="2">
    <source>
        <dbReference type="Proteomes" id="UP001214043"/>
    </source>
</evidence>